<dbReference type="Pfam" id="PF07859">
    <property type="entry name" value="Abhydrolase_3"/>
    <property type="match status" value="1"/>
</dbReference>
<dbReference type="GeneID" id="70125148"/>
<dbReference type="PANTHER" id="PTHR48081:SF8">
    <property type="entry name" value="ALPHA_BETA HYDROLASE FOLD-3 DOMAIN-CONTAINING PROTEIN-RELATED"/>
    <property type="match status" value="1"/>
</dbReference>
<dbReference type="Gene3D" id="3.40.50.1820">
    <property type="entry name" value="alpha/beta hydrolase"/>
    <property type="match status" value="1"/>
</dbReference>
<dbReference type="EMBL" id="JAGPXC010000006">
    <property type="protein sequence ID" value="KAH6651614.1"/>
    <property type="molecule type" value="Genomic_DNA"/>
</dbReference>
<keyword evidence="1 4" id="KW-0378">Hydrolase</keyword>
<dbReference type="AlphaFoldDB" id="A0A9P8ZU76"/>
<dbReference type="OrthoDB" id="2152029at2759"/>
<evidence type="ECO:0000313" key="5">
    <source>
        <dbReference type="Proteomes" id="UP000758603"/>
    </source>
</evidence>
<dbReference type="PANTHER" id="PTHR48081">
    <property type="entry name" value="AB HYDROLASE SUPERFAMILY PROTEIN C4A8.06C"/>
    <property type="match status" value="1"/>
</dbReference>
<evidence type="ECO:0000259" key="3">
    <source>
        <dbReference type="Pfam" id="PF07859"/>
    </source>
</evidence>
<reference evidence="4" key="1">
    <citation type="journal article" date="2021" name="Nat. Commun.">
        <title>Genetic determinants of endophytism in the Arabidopsis root mycobiome.</title>
        <authorList>
            <person name="Mesny F."/>
            <person name="Miyauchi S."/>
            <person name="Thiergart T."/>
            <person name="Pickel B."/>
            <person name="Atanasova L."/>
            <person name="Karlsson M."/>
            <person name="Huettel B."/>
            <person name="Barry K.W."/>
            <person name="Haridas S."/>
            <person name="Chen C."/>
            <person name="Bauer D."/>
            <person name="Andreopoulos W."/>
            <person name="Pangilinan J."/>
            <person name="LaButti K."/>
            <person name="Riley R."/>
            <person name="Lipzen A."/>
            <person name="Clum A."/>
            <person name="Drula E."/>
            <person name="Henrissat B."/>
            <person name="Kohler A."/>
            <person name="Grigoriev I.V."/>
            <person name="Martin F.M."/>
            <person name="Hacquard S."/>
        </authorList>
    </citation>
    <scope>NUCLEOTIDE SEQUENCE</scope>
    <source>
        <strain evidence="4">MPI-SDFR-AT-0073</strain>
    </source>
</reference>
<evidence type="ECO:0000313" key="4">
    <source>
        <dbReference type="EMBL" id="KAH6651614.1"/>
    </source>
</evidence>
<dbReference type="SUPFAM" id="SSF53474">
    <property type="entry name" value="alpha/beta-Hydrolases"/>
    <property type="match status" value="1"/>
</dbReference>
<keyword evidence="5" id="KW-1185">Reference proteome</keyword>
<feature type="region of interest" description="Disordered" evidence="2">
    <location>
        <begin position="42"/>
        <end position="69"/>
    </location>
</feature>
<dbReference type="RefSeq" id="XP_045955892.1">
    <property type="nucleotide sequence ID" value="XM_046096255.1"/>
</dbReference>
<accession>A0A9P8ZU76</accession>
<feature type="domain" description="Alpha/beta hydrolase fold-3" evidence="3">
    <location>
        <begin position="101"/>
        <end position="327"/>
    </location>
</feature>
<gene>
    <name evidence="4" type="ORF">BKA67DRAFT_332977</name>
</gene>
<organism evidence="4 5">
    <name type="scientific">Truncatella angustata</name>
    <dbReference type="NCBI Taxonomy" id="152316"/>
    <lineage>
        <taxon>Eukaryota</taxon>
        <taxon>Fungi</taxon>
        <taxon>Dikarya</taxon>
        <taxon>Ascomycota</taxon>
        <taxon>Pezizomycotina</taxon>
        <taxon>Sordariomycetes</taxon>
        <taxon>Xylariomycetidae</taxon>
        <taxon>Amphisphaeriales</taxon>
        <taxon>Sporocadaceae</taxon>
        <taxon>Truncatella</taxon>
    </lineage>
</organism>
<proteinExistence type="predicted"/>
<dbReference type="InterPro" id="IPR013094">
    <property type="entry name" value="AB_hydrolase_3"/>
</dbReference>
<dbReference type="InterPro" id="IPR050300">
    <property type="entry name" value="GDXG_lipolytic_enzyme"/>
</dbReference>
<protein>
    <submittedName>
        <fullName evidence="4">Alpha/Beta hydrolase protein</fullName>
    </submittedName>
</protein>
<name>A0A9P8ZU76_9PEZI</name>
<sequence length="357" mass="39084">MSNGVPDAPGAPSNSSITIQTETELSLLYRVLRTVIKPLRPRLVHPGHKQPAGSPRLGSHPHSKGTFTISERQHDDSGVWLYDFQPESPPTIKIKPPTTIYYFCGGAFQSQPSREHWSFISQLAGSLILEHHFTLVSYPLAPESPASESLSILRRLMKPIFMEAAKKGDRITLMGDSAGGNIAASLGFWWAEEVATSGECKLKSVLQSIILVSPAIDLRNSNPAIAQVDPLDPLLSAAYTKSVAEAWLAAPPEKPHLRSSADDPKLSPVLHEPSSYRILADLGINVHCIYGTHDVLAPDAEVFRNKCEEHGVKGRWLVWNGQMHCFVLAGTYGMSEGKRGIEWLIEVLKADDASSRS</sequence>
<evidence type="ECO:0000256" key="1">
    <source>
        <dbReference type="ARBA" id="ARBA00022801"/>
    </source>
</evidence>
<dbReference type="Proteomes" id="UP000758603">
    <property type="component" value="Unassembled WGS sequence"/>
</dbReference>
<evidence type="ECO:0000256" key="2">
    <source>
        <dbReference type="SAM" id="MobiDB-lite"/>
    </source>
</evidence>
<dbReference type="GO" id="GO:0016787">
    <property type="term" value="F:hydrolase activity"/>
    <property type="evidence" value="ECO:0007669"/>
    <property type="project" value="UniProtKB-KW"/>
</dbReference>
<dbReference type="InterPro" id="IPR029058">
    <property type="entry name" value="AB_hydrolase_fold"/>
</dbReference>
<comment type="caution">
    <text evidence="4">The sequence shown here is derived from an EMBL/GenBank/DDBJ whole genome shotgun (WGS) entry which is preliminary data.</text>
</comment>